<protein>
    <submittedName>
        <fullName evidence="1">Uncharacterized protein</fullName>
    </submittedName>
</protein>
<evidence type="ECO:0000313" key="2">
    <source>
        <dbReference type="Proteomes" id="UP000824202"/>
    </source>
</evidence>
<gene>
    <name evidence="1" type="ORF">H9863_08915</name>
</gene>
<name>A0A9D1V1X2_9BACT</name>
<organism evidence="1 2">
    <name type="scientific">Candidatus Odoribacter faecigallinarum</name>
    <dbReference type="NCBI Taxonomy" id="2838706"/>
    <lineage>
        <taxon>Bacteria</taxon>
        <taxon>Pseudomonadati</taxon>
        <taxon>Bacteroidota</taxon>
        <taxon>Bacteroidia</taxon>
        <taxon>Bacteroidales</taxon>
        <taxon>Odoribacteraceae</taxon>
        <taxon>Odoribacter</taxon>
    </lineage>
</organism>
<sequence length="334" mass="36876">MFEPEDILRYRSLSIVGLAKNTGKTECLNYILHKIESQASRFALTSIGVDGERCDQVSQTEKPEITVPEGMVFVTSEKHYREKRLVAEVLDISDEETALGRLVTARAIVSGKVLLSGPSDTGGLKRLIARMVDMGIQTTLVDGALSRLSLASPTVTEALVLATGAAVSGNIPELVRQTKYVYELIGLEEVESGWQELLDGTVQGVWALGEDGRLVDLHLPSVFMLDKSEHDILRYGHRLFVSGAVSDRLLQYLKVRRQPVELVVRDFTRIFATPESYYAFLRKGGQIKVLHRSRLLAVTVNPVAPSGIVLDSSQLCREMENALHIPVYDVKSVG</sequence>
<evidence type="ECO:0000313" key="1">
    <source>
        <dbReference type="EMBL" id="HIX04214.1"/>
    </source>
</evidence>
<dbReference type="Proteomes" id="UP000824202">
    <property type="component" value="Unassembled WGS sequence"/>
</dbReference>
<comment type="caution">
    <text evidence="1">The sequence shown here is derived from an EMBL/GenBank/DDBJ whole genome shotgun (WGS) entry which is preliminary data.</text>
</comment>
<dbReference type="AlphaFoldDB" id="A0A9D1V1X2"/>
<proteinExistence type="predicted"/>
<accession>A0A9D1V1X2</accession>
<dbReference type="EMBL" id="DXFT01000173">
    <property type="protein sequence ID" value="HIX04214.1"/>
    <property type="molecule type" value="Genomic_DNA"/>
</dbReference>
<reference evidence="1" key="2">
    <citation type="submission" date="2021-04" db="EMBL/GenBank/DDBJ databases">
        <authorList>
            <person name="Gilroy R."/>
        </authorList>
    </citation>
    <scope>NUCLEOTIDE SEQUENCE</scope>
    <source>
        <strain evidence="1">23274</strain>
    </source>
</reference>
<reference evidence="1" key="1">
    <citation type="journal article" date="2021" name="PeerJ">
        <title>Extensive microbial diversity within the chicken gut microbiome revealed by metagenomics and culture.</title>
        <authorList>
            <person name="Gilroy R."/>
            <person name="Ravi A."/>
            <person name="Getino M."/>
            <person name="Pursley I."/>
            <person name="Horton D.L."/>
            <person name="Alikhan N.F."/>
            <person name="Baker D."/>
            <person name="Gharbi K."/>
            <person name="Hall N."/>
            <person name="Watson M."/>
            <person name="Adriaenssens E.M."/>
            <person name="Foster-Nyarko E."/>
            <person name="Jarju S."/>
            <person name="Secka A."/>
            <person name="Antonio M."/>
            <person name="Oren A."/>
            <person name="Chaudhuri R.R."/>
            <person name="La Ragione R."/>
            <person name="Hildebrand F."/>
            <person name="Pallen M.J."/>
        </authorList>
    </citation>
    <scope>NUCLEOTIDE SEQUENCE</scope>
    <source>
        <strain evidence="1">23274</strain>
    </source>
</reference>